<dbReference type="Gene3D" id="1.10.1370.30">
    <property type="match status" value="1"/>
</dbReference>
<dbReference type="AlphaFoldDB" id="A0A2G3E6C8"/>
<dbReference type="Proteomes" id="UP000224563">
    <property type="component" value="Unassembled WGS sequence"/>
</dbReference>
<proteinExistence type="predicted"/>
<name>A0A2G3E6C8_9FIRM</name>
<evidence type="ECO:0000256" key="1">
    <source>
        <dbReference type="SAM" id="Coils"/>
    </source>
</evidence>
<keyword evidence="2" id="KW-0732">Signal</keyword>
<accession>A0A2G3E6C8</accession>
<reference evidence="3 4" key="2">
    <citation type="submission" date="2017-10" db="EMBL/GenBank/DDBJ databases">
        <authorList>
            <person name="Banno H."/>
            <person name="Chua N.-H."/>
        </authorList>
    </citation>
    <scope>NUCLEOTIDE SEQUENCE [LARGE SCALE GENOMIC DNA]</scope>
    <source>
        <strain evidence="3 4">JK623</strain>
    </source>
</reference>
<organism evidence="3 4">
    <name type="scientific">Agathobacter ruminis</name>
    <dbReference type="NCBI Taxonomy" id="1712665"/>
    <lineage>
        <taxon>Bacteria</taxon>
        <taxon>Bacillati</taxon>
        <taxon>Bacillota</taxon>
        <taxon>Clostridia</taxon>
        <taxon>Lachnospirales</taxon>
        <taxon>Lachnospiraceae</taxon>
        <taxon>Agathobacter</taxon>
    </lineage>
</organism>
<evidence type="ECO:0000313" key="3">
    <source>
        <dbReference type="EMBL" id="PHU38848.1"/>
    </source>
</evidence>
<protein>
    <recommendedName>
        <fullName evidence="5">Peptidase M3</fullName>
    </recommendedName>
</protein>
<evidence type="ECO:0008006" key="5">
    <source>
        <dbReference type="Google" id="ProtNLM"/>
    </source>
</evidence>
<dbReference type="SUPFAM" id="SSF55486">
    <property type="entry name" value="Metalloproteases ('zincins'), catalytic domain"/>
    <property type="match status" value="1"/>
</dbReference>
<comment type="caution">
    <text evidence="3">The sequence shown here is derived from an EMBL/GenBank/DDBJ whole genome shotgun (WGS) entry which is preliminary data.</text>
</comment>
<dbReference type="EMBL" id="PDYG01000002">
    <property type="protein sequence ID" value="PHU38848.1"/>
    <property type="molecule type" value="Genomic_DNA"/>
</dbReference>
<keyword evidence="1" id="KW-0175">Coiled coil</keyword>
<feature type="chain" id="PRO_5013901873" description="Peptidase M3" evidence="2">
    <location>
        <begin position="26"/>
        <end position="582"/>
    </location>
</feature>
<reference evidence="3 4" key="1">
    <citation type="submission" date="2017-10" db="EMBL/GenBank/DDBJ databases">
        <title>Resolving the taxonomy of Roseburia spp., Eubacterium rectale and Agathobacter spp. through phylogenomic analysis.</title>
        <authorList>
            <person name="Sheridan P.O."/>
            <person name="Walker A.W."/>
            <person name="Duncan S.H."/>
            <person name="Scott K.P."/>
            <person name="Toole P.W.O."/>
            <person name="Luis P."/>
            <person name="Flint H.J."/>
        </authorList>
    </citation>
    <scope>NUCLEOTIDE SEQUENCE [LARGE SCALE GENOMIC DNA]</scope>
    <source>
        <strain evidence="3 4">JK623</strain>
    </source>
</reference>
<feature type="signal peptide" evidence="2">
    <location>
        <begin position="1"/>
        <end position="25"/>
    </location>
</feature>
<evidence type="ECO:0000256" key="2">
    <source>
        <dbReference type="SAM" id="SignalP"/>
    </source>
</evidence>
<sequence>MKMKKKIMAVLLCTVLLLNTGCSFFETSYEEYELSDTILGSTDFSEMKYEHFDPTAVKKTMEGIRKDMEDADNAEQIVKDFESIEDELAVMEASYSLAQLYNSLDANDEYYQDELVYITEVYDEIRDQYCILGKDALESPCADVLRDAWDEDDVDLFENYQAMTDNQKKLRKEEQSLENDYNKAAVKEFTYTINNQAYTMDSLLDAVYAGNITYDQYVEGYYGCMNAMADTLAPIYVDLVKVRMKIATEAGYENYNEYAYKDSYDRDYTPKDAQEFCDVVKKEMVPAFHTLTQNMNSMASTQLDMWSNSKSVDDKLETIRKYLAKVDPVLESNFDYMKKFHLYNVEYDKKKSDGGFTTFIPVYNEPFLYSQPSDSFYDFMTLIHEFGHFNSFCVNVKEASQSVQNLDLAEIASQALELLYTNFYGDMLGEGLGDAASEYTLYQRVDSVLEGCMFDEFQRRVYELDEASVSTDKINAIFVEVADEYFKGEYTKGKGDTLWVMVSHNFESPLYYISYAVSVVPALEVWEIAQTDFDKACKTYMDIVRAGEGDGYKETLERIGVGTPFEDGTMKGIADMIIKQVQ</sequence>
<gene>
    <name evidence="3" type="ORF">CSX02_00650</name>
</gene>
<keyword evidence="4" id="KW-1185">Reference proteome</keyword>
<evidence type="ECO:0000313" key="4">
    <source>
        <dbReference type="Proteomes" id="UP000224563"/>
    </source>
</evidence>
<feature type="coiled-coil region" evidence="1">
    <location>
        <begin position="160"/>
        <end position="187"/>
    </location>
</feature>